<dbReference type="GO" id="GO:0030203">
    <property type="term" value="P:glycosaminoglycan metabolic process"/>
    <property type="evidence" value="ECO:0007669"/>
    <property type="project" value="TreeGrafter"/>
</dbReference>
<comment type="similarity">
    <text evidence="2">Belongs to the glycosyl hydrolase 20 family.</text>
</comment>
<proteinExistence type="inferred from homology"/>
<keyword evidence="5" id="KW-0326">Glycosidase</keyword>
<dbReference type="InterPro" id="IPR017853">
    <property type="entry name" value="GH"/>
</dbReference>
<evidence type="ECO:0000259" key="9">
    <source>
        <dbReference type="Pfam" id="PF00728"/>
    </source>
</evidence>
<dbReference type="GO" id="GO:0004563">
    <property type="term" value="F:beta-N-acetylhexosaminidase activity"/>
    <property type="evidence" value="ECO:0007669"/>
    <property type="project" value="UniProtKB-EC"/>
</dbReference>
<dbReference type="eggNOG" id="COG3525">
    <property type="taxonomic scope" value="Bacteria"/>
</dbReference>
<dbReference type="Gene3D" id="3.30.379.10">
    <property type="entry name" value="Chitobiase/beta-hexosaminidase domain 2-like"/>
    <property type="match status" value="1"/>
</dbReference>
<dbReference type="Pfam" id="PF00728">
    <property type="entry name" value="Glyco_hydro_20"/>
    <property type="match status" value="1"/>
</dbReference>
<dbReference type="PANTHER" id="PTHR22600">
    <property type="entry name" value="BETA-HEXOSAMINIDASE"/>
    <property type="match status" value="1"/>
</dbReference>
<dbReference type="STRING" id="314256.OG2516_15394"/>
<evidence type="ECO:0000256" key="1">
    <source>
        <dbReference type="ARBA" id="ARBA00001231"/>
    </source>
</evidence>
<dbReference type="SUPFAM" id="SSF55545">
    <property type="entry name" value="beta-N-acetylhexosaminidase-like domain"/>
    <property type="match status" value="1"/>
</dbReference>
<evidence type="ECO:0000256" key="2">
    <source>
        <dbReference type="ARBA" id="ARBA00006285"/>
    </source>
</evidence>
<protein>
    <recommendedName>
        <fullName evidence="3">beta-N-acetylhexosaminidase</fullName>
        <ecNumber evidence="3">3.2.1.52</ecNumber>
    </recommendedName>
    <alternativeName>
        <fullName evidence="6">Beta-N-acetylhexosaminidase</fullName>
    </alternativeName>
    <alternativeName>
        <fullName evidence="7">N-acetyl-beta-glucosaminidase</fullName>
    </alternativeName>
</protein>
<gene>
    <name evidence="11" type="ORF">OG2516_15394</name>
</gene>
<evidence type="ECO:0000256" key="5">
    <source>
        <dbReference type="ARBA" id="ARBA00023295"/>
    </source>
</evidence>
<feature type="domain" description="Glycoside hydrolase family 20 catalytic" evidence="9">
    <location>
        <begin position="229"/>
        <end position="573"/>
    </location>
</feature>
<dbReference type="Gene3D" id="3.20.20.80">
    <property type="entry name" value="Glycosidases"/>
    <property type="match status" value="1"/>
</dbReference>
<comment type="catalytic activity">
    <reaction evidence="1">
        <text>Hydrolysis of terminal non-reducing N-acetyl-D-hexosamine residues in N-acetyl-beta-D-hexosaminides.</text>
        <dbReference type="EC" id="3.2.1.52"/>
    </reaction>
</comment>
<dbReference type="InterPro" id="IPR015882">
    <property type="entry name" value="HEX_bac_N"/>
</dbReference>
<evidence type="ECO:0000256" key="6">
    <source>
        <dbReference type="ARBA" id="ARBA00030512"/>
    </source>
</evidence>
<dbReference type="InterPro" id="IPR025705">
    <property type="entry name" value="Beta_hexosaminidase_sua/sub"/>
</dbReference>
<evidence type="ECO:0000313" key="12">
    <source>
        <dbReference type="Proteomes" id="UP000003635"/>
    </source>
</evidence>
<keyword evidence="12" id="KW-1185">Reference proteome</keyword>
<dbReference type="PANTHER" id="PTHR22600:SF57">
    <property type="entry name" value="BETA-N-ACETYLHEXOSAMINIDASE"/>
    <property type="match status" value="1"/>
</dbReference>
<feature type="domain" description="Beta-hexosaminidase bacterial type N-terminal" evidence="10">
    <location>
        <begin position="168"/>
        <end position="226"/>
    </location>
</feature>
<sequence length="604" mass="65206">MKFDARIDGRTIAVTLTSDRPLEAPVLCLSLMAPFRAVSGGEDIARCGGYGEIQLPNLSAGKEHVVELEHLSDFRPANRAWLPLGAYLRTADGPIPLPALAAGRTPEVLPPGETPELKIVPPVTVWRPTGGEVSVTGFASASAHFDNVEALARRTGLGPFLAEDGLPLSVAVDGQLSEEAYRLEISRGGVRLSASSKAGRFYGAISLLTLKATHAGALPCGTIEDAPRFPWRGQHLDCARHFYEPHTIRRLMDLMALLKMNRFHWHFADDEAFRLEVTCFPDVWKRTCVRGEGETIPGVFGGGVRSGGSYSLETARDVVAHGQALEIGVLPEIEVPAHALALARVMPELRDPSDTGQERSVQGYAENVLNPARDQFWTVIEQLSEEVAALFPLGMLHLGCDELPEGAWEGSPAVADLKAREGLESADDVSGWTMAKLAGHLSERGVRVAAWEEAARGSNGGIGHGALLQSWSGQGPGLEAARAGYDVIMSPAQHVYLDMAHSDDPDDWGASWAAFVALEDVIAWSPVPPEARDIAERIKGVEGCFWSEFTTHDREMEAMVAPRILGVAAKGWDITDRLTGAQLRGLAHAYAPVFAAMDWQSGYR</sequence>
<dbReference type="PRINTS" id="PR00738">
    <property type="entry name" value="GLHYDRLASE20"/>
</dbReference>
<evidence type="ECO:0000256" key="3">
    <source>
        <dbReference type="ARBA" id="ARBA00012663"/>
    </source>
</evidence>
<dbReference type="HOGENOM" id="CLU_007082_5_1_5"/>
<dbReference type="EMBL" id="AAOT01000013">
    <property type="protein sequence ID" value="EAR51361.1"/>
    <property type="molecule type" value="Genomic_DNA"/>
</dbReference>
<organism evidence="11 12">
    <name type="scientific">Oceanicola granulosus (strain ATCC BAA-861 / DSM 15982 / KCTC 12143 / HTCC2516)</name>
    <dbReference type="NCBI Taxonomy" id="314256"/>
    <lineage>
        <taxon>Bacteria</taxon>
        <taxon>Pseudomonadati</taxon>
        <taxon>Pseudomonadota</taxon>
        <taxon>Alphaproteobacteria</taxon>
        <taxon>Rhodobacterales</taxon>
        <taxon>Roseobacteraceae</taxon>
        <taxon>Oceanicola</taxon>
    </lineage>
</organism>
<evidence type="ECO:0000313" key="11">
    <source>
        <dbReference type="EMBL" id="EAR51361.1"/>
    </source>
</evidence>
<dbReference type="InterPro" id="IPR015883">
    <property type="entry name" value="Glyco_hydro_20_cat"/>
</dbReference>
<dbReference type="SUPFAM" id="SSF51445">
    <property type="entry name" value="(Trans)glycosidases"/>
    <property type="match status" value="1"/>
</dbReference>
<accession>Q2CFD4</accession>
<dbReference type="RefSeq" id="WP_007256593.1">
    <property type="nucleotide sequence ID" value="NZ_CH724108.1"/>
</dbReference>
<name>Q2CFD4_OCEGH</name>
<dbReference type="EC" id="3.2.1.52" evidence="3"/>
<evidence type="ECO:0000259" key="10">
    <source>
        <dbReference type="Pfam" id="PF02838"/>
    </source>
</evidence>
<dbReference type="GO" id="GO:0016020">
    <property type="term" value="C:membrane"/>
    <property type="evidence" value="ECO:0007669"/>
    <property type="project" value="TreeGrafter"/>
</dbReference>
<keyword evidence="4 11" id="KW-0378">Hydrolase</keyword>
<evidence type="ECO:0000256" key="7">
    <source>
        <dbReference type="ARBA" id="ARBA00033000"/>
    </source>
</evidence>
<dbReference type="CDD" id="cd06563">
    <property type="entry name" value="GH20_chitobiase-like"/>
    <property type="match status" value="1"/>
</dbReference>
<dbReference type="OrthoDB" id="9763537at2"/>
<dbReference type="GO" id="GO:0005975">
    <property type="term" value="P:carbohydrate metabolic process"/>
    <property type="evidence" value="ECO:0007669"/>
    <property type="project" value="InterPro"/>
</dbReference>
<reference evidence="11 12" key="1">
    <citation type="journal article" date="2010" name="J. Bacteriol.">
        <title>Genome sequences of Oceanicola granulosus HTCC2516(T) and Oceanicola batsensis HTCC2597(TDelta).</title>
        <authorList>
            <person name="Thrash J.C."/>
            <person name="Cho J.C."/>
            <person name="Vergin K.L."/>
            <person name="Giovannoni S.J."/>
        </authorList>
    </citation>
    <scope>NUCLEOTIDE SEQUENCE [LARGE SCALE GENOMIC DNA]</scope>
    <source>
        <strain evidence="12">ATCC BAA-861 / DSM 15982 / KCTC 12143 / HTCC2516</strain>
    </source>
</reference>
<evidence type="ECO:0000256" key="4">
    <source>
        <dbReference type="ARBA" id="ARBA00022801"/>
    </source>
</evidence>
<dbReference type="Proteomes" id="UP000003635">
    <property type="component" value="Unassembled WGS sequence"/>
</dbReference>
<dbReference type="InterPro" id="IPR029018">
    <property type="entry name" value="Hex-like_dom2"/>
</dbReference>
<dbReference type="Pfam" id="PF02838">
    <property type="entry name" value="Glyco_hydro_20b"/>
    <property type="match status" value="1"/>
</dbReference>
<dbReference type="AlphaFoldDB" id="Q2CFD4"/>
<feature type="active site" description="Proton donor" evidence="8">
    <location>
        <position position="402"/>
    </location>
</feature>
<comment type="caution">
    <text evidence="11">The sequence shown here is derived from an EMBL/GenBank/DDBJ whole genome shotgun (WGS) entry which is preliminary data.</text>
</comment>
<evidence type="ECO:0000256" key="8">
    <source>
        <dbReference type="PIRSR" id="PIRSR625705-1"/>
    </source>
</evidence>